<dbReference type="InterPro" id="IPR046357">
    <property type="entry name" value="PPIase_dom_sf"/>
</dbReference>
<dbReference type="SUPFAM" id="SSF54534">
    <property type="entry name" value="FKBP-like"/>
    <property type="match status" value="1"/>
</dbReference>
<evidence type="ECO:0000313" key="13">
    <source>
        <dbReference type="Proteomes" id="UP000184509"/>
    </source>
</evidence>
<dbReference type="EMBL" id="FQTV01000003">
    <property type="protein sequence ID" value="SHE84681.1"/>
    <property type="molecule type" value="Genomic_DNA"/>
</dbReference>
<evidence type="ECO:0000256" key="5">
    <source>
        <dbReference type="ARBA" id="ARBA00023110"/>
    </source>
</evidence>
<organism evidence="12 13">
    <name type="scientific">Bacteroides luti</name>
    <dbReference type="NCBI Taxonomy" id="1297750"/>
    <lineage>
        <taxon>Bacteria</taxon>
        <taxon>Pseudomonadati</taxon>
        <taxon>Bacteroidota</taxon>
        <taxon>Bacteroidia</taxon>
        <taxon>Bacteroidales</taxon>
        <taxon>Bacteroidaceae</taxon>
        <taxon>Bacteroides</taxon>
    </lineage>
</organism>
<dbReference type="EC" id="5.2.1.8" evidence="10"/>
<comment type="function">
    <text evidence="8">Also involved in hydrogenase metallocenter assembly, probably by participating in the nickel insertion step. This function in hydrogenase biosynthesis requires chaperone activity and the presence of the metal-binding domain, but not PPIase activity.</text>
</comment>
<proteinExistence type="inferred from homology"/>
<evidence type="ECO:0000256" key="1">
    <source>
        <dbReference type="ARBA" id="ARBA00000971"/>
    </source>
</evidence>
<dbReference type="STRING" id="1297750.SAMN05444405_103171"/>
<name>A0A1M4WTP9_9BACE</name>
<dbReference type="PANTHER" id="PTHR47861:SF3">
    <property type="entry name" value="FKBP-TYPE PEPTIDYL-PROLYL CIS-TRANS ISOMERASE SLYD"/>
    <property type="match status" value="1"/>
</dbReference>
<evidence type="ECO:0000256" key="9">
    <source>
        <dbReference type="PROSITE-ProRule" id="PRU00277"/>
    </source>
</evidence>
<dbReference type="PROSITE" id="PS50059">
    <property type="entry name" value="FKBP_PPIASE"/>
    <property type="match status" value="1"/>
</dbReference>
<dbReference type="Pfam" id="PF00254">
    <property type="entry name" value="FKBP_C"/>
    <property type="match status" value="1"/>
</dbReference>
<dbReference type="AlphaFoldDB" id="A0A1M4WTP9"/>
<protein>
    <recommendedName>
        <fullName evidence="10">Peptidyl-prolyl cis-trans isomerase</fullName>
        <ecNumber evidence="10">5.2.1.8</ecNumber>
    </recommendedName>
</protein>
<dbReference type="OrthoDB" id="9808891at2"/>
<evidence type="ECO:0000256" key="4">
    <source>
        <dbReference type="ARBA" id="ARBA00022490"/>
    </source>
</evidence>
<reference evidence="12 13" key="1">
    <citation type="submission" date="2016-11" db="EMBL/GenBank/DDBJ databases">
        <authorList>
            <person name="Jaros S."/>
            <person name="Januszkiewicz K."/>
            <person name="Wedrychowicz H."/>
        </authorList>
    </citation>
    <scope>NUCLEOTIDE SEQUENCE [LARGE SCALE GENOMIC DNA]</scope>
    <source>
        <strain evidence="12 13">DSM 26991</strain>
    </source>
</reference>
<evidence type="ECO:0000256" key="3">
    <source>
        <dbReference type="ARBA" id="ARBA00006577"/>
    </source>
</evidence>
<dbReference type="InterPro" id="IPR001179">
    <property type="entry name" value="PPIase_FKBP_dom"/>
</dbReference>
<evidence type="ECO:0000256" key="6">
    <source>
        <dbReference type="ARBA" id="ARBA00023186"/>
    </source>
</evidence>
<dbReference type="RefSeq" id="WP_073399525.1">
    <property type="nucleotide sequence ID" value="NZ_FQTV01000003.1"/>
</dbReference>
<evidence type="ECO:0000256" key="2">
    <source>
        <dbReference type="ARBA" id="ARBA00004496"/>
    </source>
</evidence>
<gene>
    <name evidence="12" type="ORF">SAMN05444405_103171</name>
</gene>
<comment type="catalytic activity">
    <reaction evidence="1 9 10">
        <text>[protein]-peptidylproline (omega=180) = [protein]-peptidylproline (omega=0)</text>
        <dbReference type="Rhea" id="RHEA:16237"/>
        <dbReference type="Rhea" id="RHEA-COMP:10747"/>
        <dbReference type="Rhea" id="RHEA-COMP:10748"/>
        <dbReference type="ChEBI" id="CHEBI:83833"/>
        <dbReference type="ChEBI" id="CHEBI:83834"/>
        <dbReference type="EC" id="5.2.1.8"/>
    </reaction>
</comment>
<dbReference type="Gene3D" id="3.10.50.40">
    <property type="match status" value="1"/>
</dbReference>
<evidence type="ECO:0000313" key="12">
    <source>
        <dbReference type="EMBL" id="SHE84681.1"/>
    </source>
</evidence>
<dbReference type="Gene3D" id="2.40.10.330">
    <property type="match status" value="1"/>
</dbReference>
<keyword evidence="5 9" id="KW-0697">Rotamase</keyword>
<dbReference type="GO" id="GO:0003755">
    <property type="term" value="F:peptidyl-prolyl cis-trans isomerase activity"/>
    <property type="evidence" value="ECO:0007669"/>
    <property type="project" value="UniProtKB-UniRule"/>
</dbReference>
<keyword evidence="7 9" id="KW-0413">Isomerase</keyword>
<evidence type="ECO:0000256" key="10">
    <source>
        <dbReference type="RuleBase" id="RU003915"/>
    </source>
</evidence>
<keyword evidence="13" id="KW-1185">Reference proteome</keyword>
<accession>A0A1M4WTP9</accession>
<evidence type="ECO:0000259" key="11">
    <source>
        <dbReference type="PROSITE" id="PS50059"/>
    </source>
</evidence>
<comment type="subcellular location">
    <subcellularLocation>
        <location evidence="2">Cytoplasm</location>
    </subcellularLocation>
</comment>
<dbReference type="Proteomes" id="UP000184509">
    <property type="component" value="Unassembled WGS sequence"/>
</dbReference>
<dbReference type="GO" id="GO:0042026">
    <property type="term" value="P:protein refolding"/>
    <property type="evidence" value="ECO:0007669"/>
    <property type="project" value="UniProtKB-ARBA"/>
</dbReference>
<evidence type="ECO:0000256" key="7">
    <source>
        <dbReference type="ARBA" id="ARBA00023235"/>
    </source>
</evidence>
<keyword evidence="4" id="KW-0963">Cytoplasm</keyword>
<comment type="similarity">
    <text evidence="3 10">Belongs to the FKBP-type PPIase family.</text>
</comment>
<evidence type="ECO:0000256" key="8">
    <source>
        <dbReference type="ARBA" id="ARBA00037071"/>
    </source>
</evidence>
<dbReference type="PANTHER" id="PTHR47861">
    <property type="entry name" value="FKBP-TYPE PEPTIDYL-PROLYL CIS-TRANS ISOMERASE SLYD"/>
    <property type="match status" value="1"/>
</dbReference>
<keyword evidence="6" id="KW-0143">Chaperone</keyword>
<dbReference type="InterPro" id="IPR048261">
    <property type="entry name" value="SlpA/SlyD-like_ins_sf"/>
</dbReference>
<sequence>METAPNKLIVVSYELYVTEDGERDLVEKATPEQPFQFISGLGTTLDAFESQLTGLAVGDKFEFTISSTEAYGDYNEEHVIDLPKNIFEIDGRFDAERIFAGNVVPLMDADGNRMNATVVEVGNSNVKVDMNHPLAGEDLTFVGEVLESRTATNEEIQGMINVMSGEGGCGCGCDSCGDDCGCDEEGHEGSCGSGCGCH</sequence>
<feature type="domain" description="PPIase FKBP-type" evidence="11">
    <location>
        <begin position="6"/>
        <end position="85"/>
    </location>
</feature>
<dbReference type="GO" id="GO:0005737">
    <property type="term" value="C:cytoplasm"/>
    <property type="evidence" value="ECO:0007669"/>
    <property type="project" value="UniProtKB-SubCell"/>
</dbReference>